<name>A0AAE1CWT7_9GAST</name>
<sequence>MPGIENSALTSDLELEWKVGLAVSSSDVRSLNEIMVTLNLITTDNNGSKIRRPVELTLTQFKDFKKTIEDIHQQMENAKLL</sequence>
<dbReference type="PROSITE" id="PS51269">
    <property type="entry name" value="COMM"/>
    <property type="match status" value="1"/>
</dbReference>
<protein>
    <recommendedName>
        <fullName evidence="1">COMM domain-containing protein</fullName>
    </recommendedName>
</protein>
<dbReference type="AlphaFoldDB" id="A0AAE1CWT7"/>
<evidence type="ECO:0000313" key="2">
    <source>
        <dbReference type="EMBL" id="KAK3741652.1"/>
    </source>
</evidence>
<organism evidence="2 3">
    <name type="scientific">Elysia crispata</name>
    <name type="common">lettuce slug</name>
    <dbReference type="NCBI Taxonomy" id="231223"/>
    <lineage>
        <taxon>Eukaryota</taxon>
        <taxon>Metazoa</taxon>
        <taxon>Spiralia</taxon>
        <taxon>Lophotrochozoa</taxon>
        <taxon>Mollusca</taxon>
        <taxon>Gastropoda</taxon>
        <taxon>Heterobranchia</taxon>
        <taxon>Euthyneura</taxon>
        <taxon>Panpulmonata</taxon>
        <taxon>Sacoglossa</taxon>
        <taxon>Placobranchoidea</taxon>
        <taxon>Plakobranchidae</taxon>
        <taxon>Elysia</taxon>
    </lineage>
</organism>
<dbReference type="Proteomes" id="UP001283361">
    <property type="component" value="Unassembled WGS sequence"/>
</dbReference>
<reference evidence="2" key="1">
    <citation type="journal article" date="2023" name="G3 (Bethesda)">
        <title>A reference genome for the long-term kleptoplast-retaining sea slug Elysia crispata morphotype clarki.</title>
        <authorList>
            <person name="Eastman K.E."/>
            <person name="Pendleton A.L."/>
            <person name="Shaikh M.A."/>
            <person name="Suttiyut T."/>
            <person name="Ogas R."/>
            <person name="Tomko P."/>
            <person name="Gavelis G."/>
            <person name="Widhalm J.R."/>
            <person name="Wisecaver J.H."/>
        </authorList>
    </citation>
    <scope>NUCLEOTIDE SEQUENCE</scope>
    <source>
        <strain evidence="2">ECLA1</strain>
    </source>
</reference>
<accession>A0AAE1CWT7</accession>
<evidence type="ECO:0000313" key="3">
    <source>
        <dbReference type="Proteomes" id="UP001283361"/>
    </source>
</evidence>
<proteinExistence type="predicted"/>
<dbReference type="Pfam" id="PF07258">
    <property type="entry name" value="COMM_domain"/>
    <property type="match status" value="1"/>
</dbReference>
<evidence type="ECO:0000259" key="1">
    <source>
        <dbReference type="PROSITE" id="PS51269"/>
    </source>
</evidence>
<comment type="caution">
    <text evidence="2">The sequence shown here is derived from an EMBL/GenBank/DDBJ whole genome shotgun (WGS) entry which is preliminary data.</text>
</comment>
<keyword evidence="3" id="KW-1185">Reference proteome</keyword>
<dbReference type="InterPro" id="IPR017920">
    <property type="entry name" value="COMM"/>
</dbReference>
<feature type="domain" description="COMM" evidence="1">
    <location>
        <begin position="11"/>
        <end position="79"/>
    </location>
</feature>
<dbReference type="EMBL" id="JAWDGP010006410">
    <property type="protein sequence ID" value="KAK3741652.1"/>
    <property type="molecule type" value="Genomic_DNA"/>
</dbReference>
<gene>
    <name evidence="2" type="ORF">RRG08_011035</name>
</gene>